<protein>
    <submittedName>
        <fullName evidence="1">Uncharacterized protein</fullName>
    </submittedName>
</protein>
<sequence>MYVYLGIVGVYCIKKIEVQEDSKKIAMMGMGALCLFHRGLLISSKLSTPLITPQRRSSIREERRIFLK</sequence>
<proteinExistence type="predicted"/>
<name>A0A3D8IXA9_9HELI</name>
<dbReference type="Proteomes" id="UP000257067">
    <property type="component" value="Unassembled WGS sequence"/>
</dbReference>
<evidence type="ECO:0000313" key="1">
    <source>
        <dbReference type="EMBL" id="RDU69201.1"/>
    </source>
</evidence>
<reference evidence="1 2" key="1">
    <citation type="submission" date="2018-04" db="EMBL/GenBank/DDBJ databases">
        <title>Novel Campyloabacter and Helicobacter Species and Strains.</title>
        <authorList>
            <person name="Mannion A.J."/>
            <person name="Shen Z."/>
            <person name="Fox J.G."/>
        </authorList>
    </citation>
    <scope>NUCLEOTIDE SEQUENCE [LARGE SCALE GENOMIC DNA]</scope>
    <source>
        <strain evidence="1 2">ATCC 700242</strain>
    </source>
</reference>
<keyword evidence="2" id="KW-1185">Reference proteome</keyword>
<organism evidence="1 2">
    <name type="scientific">Helicobacter cholecystus</name>
    <dbReference type="NCBI Taxonomy" id="45498"/>
    <lineage>
        <taxon>Bacteria</taxon>
        <taxon>Pseudomonadati</taxon>
        <taxon>Campylobacterota</taxon>
        <taxon>Epsilonproteobacteria</taxon>
        <taxon>Campylobacterales</taxon>
        <taxon>Helicobacteraceae</taxon>
        <taxon>Helicobacter</taxon>
    </lineage>
</organism>
<dbReference type="AlphaFoldDB" id="A0A3D8IXA9"/>
<gene>
    <name evidence="1" type="ORF">CQA62_03400</name>
</gene>
<dbReference type="EMBL" id="NXLU01000003">
    <property type="protein sequence ID" value="RDU69201.1"/>
    <property type="molecule type" value="Genomic_DNA"/>
</dbReference>
<evidence type="ECO:0000313" key="2">
    <source>
        <dbReference type="Proteomes" id="UP000257067"/>
    </source>
</evidence>
<comment type="caution">
    <text evidence="1">The sequence shown here is derived from an EMBL/GenBank/DDBJ whole genome shotgun (WGS) entry which is preliminary data.</text>
</comment>
<accession>A0A3D8IXA9</accession>